<name>V5IIP2_IXORI</name>
<evidence type="ECO:0000313" key="2">
    <source>
        <dbReference type="EMBL" id="JAB81626.1"/>
    </source>
</evidence>
<accession>V5IIP2</accession>
<reference evidence="2" key="1">
    <citation type="journal article" date="2015" name="Sci. Rep.">
        <title>Tissue- and time-dependent transcription in Ixodes ricinus salivary glands and midguts when blood feeding on the vertebrate host.</title>
        <authorList>
            <person name="Kotsyfakis M."/>
            <person name="Schwarz A."/>
            <person name="Erhart J."/>
            <person name="Ribeiro J.M."/>
        </authorList>
    </citation>
    <scope>NUCLEOTIDE SEQUENCE</scope>
    <source>
        <tissue evidence="2">Salivary gland and midgut</tissue>
    </source>
</reference>
<proteinExistence type="evidence at transcript level"/>
<dbReference type="AlphaFoldDB" id="V5IIP2"/>
<dbReference type="EMBL" id="GANP01002842">
    <property type="protein sequence ID" value="JAB81626.1"/>
    <property type="molecule type" value="mRNA"/>
</dbReference>
<feature type="chain" id="PRO_5004737416" evidence="1">
    <location>
        <begin position="22"/>
        <end position="135"/>
    </location>
</feature>
<feature type="signal peptide" evidence="1">
    <location>
        <begin position="1"/>
        <end position="21"/>
    </location>
</feature>
<sequence>MLLKIFTAVLISMAVQNGAISEVTQENNACLKLIEKIGGIACHLIGEGGFYRLGQSTCLISCSGGTYSISLPDGTCDRTLEPENWQGYFQLFHHLPPLQYENCDERWTEKLQRWLQEWEKRNKTAYNSICMKKAH</sequence>
<organism evidence="2">
    <name type="scientific">Ixodes ricinus</name>
    <name type="common">Common tick</name>
    <name type="synonym">Acarus ricinus</name>
    <dbReference type="NCBI Taxonomy" id="34613"/>
    <lineage>
        <taxon>Eukaryota</taxon>
        <taxon>Metazoa</taxon>
        <taxon>Ecdysozoa</taxon>
        <taxon>Arthropoda</taxon>
        <taxon>Chelicerata</taxon>
        <taxon>Arachnida</taxon>
        <taxon>Acari</taxon>
        <taxon>Parasitiformes</taxon>
        <taxon>Ixodida</taxon>
        <taxon>Ixodoidea</taxon>
        <taxon>Ixodidae</taxon>
        <taxon>Ixodinae</taxon>
        <taxon>Ixodes</taxon>
    </lineage>
</organism>
<evidence type="ECO:0000256" key="1">
    <source>
        <dbReference type="SAM" id="SignalP"/>
    </source>
</evidence>
<keyword evidence="1" id="KW-0732">Signal</keyword>
<protein>
    <submittedName>
        <fullName evidence="2">Putative secreted protein</fullName>
    </submittedName>
</protein>